<dbReference type="KEGG" id="prh:LT40_02215"/>
<evidence type="ECO:0000259" key="6">
    <source>
        <dbReference type="PROSITE" id="PS50931"/>
    </source>
</evidence>
<dbReference type="PROSITE" id="PS50931">
    <property type="entry name" value="HTH_LYSR"/>
    <property type="match status" value="1"/>
</dbReference>
<evidence type="ECO:0000256" key="3">
    <source>
        <dbReference type="ARBA" id="ARBA00023125"/>
    </source>
</evidence>
<evidence type="ECO:0000256" key="5">
    <source>
        <dbReference type="SAM" id="Coils"/>
    </source>
</evidence>
<dbReference type="InterPro" id="IPR036388">
    <property type="entry name" value="WH-like_DNA-bd_sf"/>
</dbReference>
<dbReference type="HOGENOM" id="CLU_039613_6_3_6"/>
<dbReference type="Pfam" id="PF00126">
    <property type="entry name" value="HTH_1"/>
    <property type="match status" value="1"/>
</dbReference>
<dbReference type="STRING" id="216142.LT40_02215"/>
<feature type="coiled-coil region" evidence="5">
    <location>
        <begin position="61"/>
        <end position="88"/>
    </location>
</feature>
<dbReference type="SUPFAM" id="SSF46785">
    <property type="entry name" value="Winged helix' DNA-binding domain"/>
    <property type="match status" value="1"/>
</dbReference>
<dbReference type="OrthoDB" id="6624490at2"/>
<dbReference type="RefSeq" id="WP_043185959.1">
    <property type="nucleotide sequence ID" value="NZ_CP009533.1"/>
</dbReference>
<evidence type="ECO:0000256" key="4">
    <source>
        <dbReference type="ARBA" id="ARBA00023163"/>
    </source>
</evidence>
<keyword evidence="2" id="KW-0805">Transcription regulation</keyword>
<dbReference type="InterPro" id="IPR000847">
    <property type="entry name" value="LysR_HTH_N"/>
</dbReference>
<dbReference type="Pfam" id="PF03466">
    <property type="entry name" value="LysR_substrate"/>
    <property type="match status" value="1"/>
</dbReference>
<keyword evidence="8" id="KW-1185">Reference proteome</keyword>
<gene>
    <name evidence="7" type="ORF">LT40_02215</name>
</gene>
<dbReference type="AlphaFoldDB" id="A0A089YRE3"/>
<dbReference type="EMBL" id="CP009533">
    <property type="protein sequence ID" value="AIS16275.1"/>
    <property type="molecule type" value="Genomic_DNA"/>
</dbReference>
<evidence type="ECO:0000256" key="2">
    <source>
        <dbReference type="ARBA" id="ARBA00023015"/>
    </source>
</evidence>
<dbReference type="GO" id="GO:0003700">
    <property type="term" value="F:DNA-binding transcription factor activity"/>
    <property type="evidence" value="ECO:0007669"/>
    <property type="project" value="InterPro"/>
</dbReference>
<keyword evidence="5" id="KW-0175">Coiled coil</keyword>
<keyword evidence="3" id="KW-0238">DNA-binding</keyword>
<dbReference type="GO" id="GO:0010628">
    <property type="term" value="P:positive regulation of gene expression"/>
    <property type="evidence" value="ECO:0007669"/>
    <property type="project" value="TreeGrafter"/>
</dbReference>
<dbReference type="Proteomes" id="UP000029499">
    <property type="component" value="Chromosome"/>
</dbReference>
<reference evidence="7 8" key="1">
    <citation type="journal article" date="2015" name="J. Biotechnol.">
        <title>Complete genome sequence of Pseudomonas rhizosphaerae IH5T (=DSM 16299T), a phosphate-solubilizing rhizobacterium for bacterial biofertilizer.</title>
        <authorList>
            <person name="Kwak Y."/>
            <person name="Jung B.K."/>
            <person name="Shin J.H."/>
        </authorList>
    </citation>
    <scope>NUCLEOTIDE SEQUENCE [LARGE SCALE GENOMIC DNA]</scope>
    <source>
        <strain evidence="7">DSM 16299</strain>
    </source>
</reference>
<dbReference type="InterPro" id="IPR036390">
    <property type="entry name" value="WH_DNA-bd_sf"/>
</dbReference>
<comment type="similarity">
    <text evidence="1">Belongs to the LysR transcriptional regulatory family.</text>
</comment>
<evidence type="ECO:0000313" key="7">
    <source>
        <dbReference type="EMBL" id="AIS16275.1"/>
    </source>
</evidence>
<dbReference type="eggNOG" id="COG0583">
    <property type="taxonomic scope" value="Bacteria"/>
</dbReference>
<proteinExistence type="inferred from homology"/>
<keyword evidence="4" id="KW-0804">Transcription</keyword>
<sequence length="300" mass="33039">MRLRHIEIIQALCQTGELKSAAQMLDICTQTLEQTLQDAERQLGFLLFARVRGRFQPTPETLRMQAEIAAVQSQVERLQRLADSLREHQDPALHVVCTASLAHQLLPQSIAALRRRFRETPCTLGVQNTDEMVRSLLLHQTDVGLSLHCPDHPSITSQVLAEGKLQLLAPQGWLSPKHRYIALHELAGQAMIGLEGEEPLSLVLEHRLQSLNPPPRIQTRVQTYQMMRSMVEAGEGLAVVDPFTAAGARAQGLDTCPLSPAVPVTLYALTRSAASSSAAEKTLLEIIAQNAQALLSPVRE</sequence>
<organism evidence="7 8">
    <name type="scientific">Pseudomonas rhizosphaerae</name>
    <dbReference type="NCBI Taxonomy" id="216142"/>
    <lineage>
        <taxon>Bacteria</taxon>
        <taxon>Pseudomonadati</taxon>
        <taxon>Pseudomonadota</taxon>
        <taxon>Gammaproteobacteria</taxon>
        <taxon>Pseudomonadales</taxon>
        <taxon>Pseudomonadaceae</taxon>
        <taxon>Pseudomonas</taxon>
    </lineage>
</organism>
<accession>A0A089YRE3</accession>
<dbReference type="GO" id="GO:0009089">
    <property type="term" value="P:lysine biosynthetic process via diaminopimelate"/>
    <property type="evidence" value="ECO:0007669"/>
    <property type="project" value="TreeGrafter"/>
</dbReference>
<protein>
    <submittedName>
        <fullName evidence="7">LysR family transcriptional regulator</fullName>
    </submittedName>
</protein>
<dbReference type="InterPro" id="IPR005119">
    <property type="entry name" value="LysR_subst-bd"/>
</dbReference>
<dbReference type="Gene3D" id="3.40.190.290">
    <property type="match status" value="1"/>
</dbReference>
<evidence type="ECO:0000256" key="1">
    <source>
        <dbReference type="ARBA" id="ARBA00009437"/>
    </source>
</evidence>
<name>A0A089YRE3_9PSED</name>
<dbReference type="Gene3D" id="1.10.10.10">
    <property type="entry name" value="Winged helix-like DNA-binding domain superfamily/Winged helix DNA-binding domain"/>
    <property type="match status" value="1"/>
</dbReference>
<dbReference type="SUPFAM" id="SSF53850">
    <property type="entry name" value="Periplasmic binding protein-like II"/>
    <property type="match status" value="1"/>
</dbReference>
<dbReference type="GO" id="GO:0043565">
    <property type="term" value="F:sequence-specific DNA binding"/>
    <property type="evidence" value="ECO:0007669"/>
    <property type="project" value="TreeGrafter"/>
</dbReference>
<feature type="domain" description="HTH lysR-type" evidence="6">
    <location>
        <begin position="1"/>
        <end position="58"/>
    </location>
</feature>
<dbReference type="PANTHER" id="PTHR30427:SF1">
    <property type="entry name" value="TRANSCRIPTIONAL ACTIVATOR PROTEIN LYSR"/>
    <property type="match status" value="1"/>
</dbReference>
<evidence type="ECO:0000313" key="8">
    <source>
        <dbReference type="Proteomes" id="UP000029499"/>
    </source>
</evidence>
<dbReference type="PANTHER" id="PTHR30427">
    <property type="entry name" value="TRANSCRIPTIONAL ACTIVATOR PROTEIN LYSR"/>
    <property type="match status" value="1"/>
</dbReference>